<dbReference type="Proteomes" id="UP000651452">
    <property type="component" value="Unassembled WGS sequence"/>
</dbReference>
<feature type="region of interest" description="Disordered" evidence="1">
    <location>
        <begin position="190"/>
        <end position="233"/>
    </location>
</feature>
<accession>A0A8H7MFN8</accession>
<feature type="region of interest" description="Disordered" evidence="1">
    <location>
        <begin position="297"/>
        <end position="317"/>
    </location>
</feature>
<reference evidence="2" key="2">
    <citation type="submission" date="2020-09" db="EMBL/GenBank/DDBJ databases">
        <title>Reference genome assembly for Australian Ascochyta lentis isolate Al4.</title>
        <authorList>
            <person name="Lee R.C."/>
            <person name="Farfan-Caceres L.M."/>
            <person name="Debler J.W."/>
            <person name="Williams A.H."/>
            <person name="Henares B.M."/>
        </authorList>
    </citation>
    <scope>NUCLEOTIDE SEQUENCE</scope>
    <source>
        <strain evidence="2">Al4</strain>
    </source>
</reference>
<feature type="compositionally biased region" description="Polar residues" evidence="1">
    <location>
        <begin position="308"/>
        <end position="317"/>
    </location>
</feature>
<evidence type="ECO:0000256" key="1">
    <source>
        <dbReference type="SAM" id="MobiDB-lite"/>
    </source>
</evidence>
<dbReference type="EMBL" id="RZGK01000013">
    <property type="protein sequence ID" value="KAF9694614.1"/>
    <property type="molecule type" value="Genomic_DNA"/>
</dbReference>
<dbReference type="OrthoDB" id="3904016at2759"/>
<dbReference type="AlphaFoldDB" id="A0A8H7MFN8"/>
<name>A0A8H7MFN8_9PLEO</name>
<proteinExistence type="predicted"/>
<keyword evidence="3" id="KW-1185">Reference proteome</keyword>
<comment type="caution">
    <text evidence="2">The sequence shown here is derived from an EMBL/GenBank/DDBJ whole genome shotgun (WGS) entry which is preliminary data.</text>
</comment>
<reference evidence="2" key="1">
    <citation type="submission" date="2018-12" db="EMBL/GenBank/DDBJ databases">
        <authorList>
            <person name="Syme R.A."/>
            <person name="Farfan-Caceres L."/>
            <person name="Lichtenzveig J."/>
        </authorList>
    </citation>
    <scope>NUCLEOTIDE SEQUENCE</scope>
    <source>
        <strain evidence="2">Al4</strain>
    </source>
</reference>
<evidence type="ECO:0000313" key="3">
    <source>
        <dbReference type="Proteomes" id="UP000651452"/>
    </source>
</evidence>
<feature type="compositionally biased region" description="Basic and acidic residues" evidence="1">
    <location>
        <begin position="190"/>
        <end position="204"/>
    </location>
</feature>
<sequence length="334" mass="37216">MQFETHPVPCAYSRLQGTSIYSLHNNDTIVSLSYDLIRLQQEKDVLSKGLADCVTYLKALREKQGKNAYQLHMVSPASQKKKKRMQQTRRYVDIEIKHRERDEQAFLNNLQTCEANIFLTNMKIYHASLHATDLASTPTLYAPTICSYSGSETTDLAWEGWTDEAVVSPFQKRSSNPFLVDDVAPDACAEDQRRDSVVAKDAKRPPPLPRAAVELPNSLPVPPNTARSQSTRSSVLSAAAAIFQPAPGTNSGRSSESKIKRLSISNSMARSCVELLQKRRFTVADIVPILSRFAIDAPPTPEHPAGQTGYTTTPQRSLQKVMRPLMSRQRTNSL</sequence>
<protein>
    <submittedName>
        <fullName evidence="2">Uncharacterized protein</fullName>
    </submittedName>
</protein>
<organism evidence="2 3">
    <name type="scientific">Ascochyta lentis</name>
    <dbReference type="NCBI Taxonomy" id="205686"/>
    <lineage>
        <taxon>Eukaryota</taxon>
        <taxon>Fungi</taxon>
        <taxon>Dikarya</taxon>
        <taxon>Ascomycota</taxon>
        <taxon>Pezizomycotina</taxon>
        <taxon>Dothideomycetes</taxon>
        <taxon>Pleosporomycetidae</taxon>
        <taxon>Pleosporales</taxon>
        <taxon>Pleosporineae</taxon>
        <taxon>Didymellaceae</taxon>
        <taxon>Ascochyta</taxon>
    </lineage>
</organism>
<evidence type="ECO:0000313" key="2">
    <source>
        <dbReference type="EMBL" id="KAF9694614.1"/>
    </source>
</evidence>
<gene>
    <name evidence="2" type="ORF">EKO04_007242</name>
</gene>